<feature type="region of interest" description="Disordered" evidence="1">
    <location>
        <begin position="234"/>
        <end position="272"/>
    </location>
</feature>
<dbReference type="Proteomes" id="UP000054166">
    <property type="component" value="Unassembled WGS sequence"/>
</dbReference>
<dbReference type="STRING" id="765440.A0A0C3B2H4"/>
<dbReference type="HOGENOM" id="CLU_060356_0_1_1"/>
<dbReference type="InterPro" id="IPR057678">
    <property type="entry name" value="DUF7918"/>
</dbReference>
<organism evidence="3 4">
    <name type="scientific">Piloderma croceum (strain F 1598)</name>
    <dbReference type="NCBI Taxonomy" id="765440"/>
    <lineage>
        <taxon>Eukaryota</taxon>
        <taxon>Fungi</taxon>
        <taxon>Dikarya</taxon>
        <taxon>Basidiomycota</taxon>
        <taxon>Agaricomycotina</taxon>
        <taxon>Agaricomycetes</taxon>
        <taxon>Agaricomycetidae</taxon>
        <taxon>Atheliales</taxon>
        <taxon>Atheliaceae</taxon>
        <taxon>Piloderma</taxon>
    </lineage>
</organism>
<dbReference type="AlphaFoldDB" id="A0A0C3B2H4"/>
<evidence type="ECO:0000313" key="4">
    <source>
        <dbReference type="Proteomes" id="UP000054166"/>
    </source>
</evidence>
<dbReference type="PANTHER" id="PTHR36223:SF1">
    <property type="entry name" value="TRANSCRIPTION ELONGATION FACTOR EAF N-TERMINAL DOMAIN-CONTAINING PROTEIN"/>
    <property type="match status" value="1"/>
</dbReference>
<gene>
    <name evidence="3" type="ORF">PILCRDRAFT_532772</name>
</gene>
<feature type="domain" description="DUF7918" evidence="2">
    <location>
        <begin position="7"/>
        <end position="208"/>
    </location>
</feature>
<evidence type="ECO:0000313" key="3">
    <source>
        <dbReference type="EMBL" id="KIM80418.1"/>
    </source>
</evidence>
<dbReference type="OrthoDB" id="3364132at2759"/>
<sequence>MVMELLGLSAWVTVDSTELTQYNIEVSPEGNKATCWIPSETGKKFTLNWRDLDRTCQLAGYVYIDGVPCGGNTIPPGLHGFPVTVRKSSIPTSTMSEKPFIFSRLELTDDDSLLDRDGVTSQLGEISIEIWRVAVVSSIPAHGIYFPEAQKVHEKSKKALAHRVELGDEVFAPQTQFSQVMKTDYAPLATFTFKYRSLDMLQASGIAPVIRTRKRSAASQVADEDDEIRALENRLNVLKSQRSKPNGNPTKRVKREPRNSSSFVPGEVIDLT</sequence>
<reference evidence="4" key="2">
    <citation type="submission" date="2015-01" db="EMBL/GenBank/DDBJ databases">
        <title>Evolutionary Origins and Diversification of the Mycorrhizal Mutualists.</title>
        <authorList>
            <consortium name="DOE Joint Genome Institute"/>
            <consortium name="Mycorrhizal Genomics Consortium"/>
            <person name="Kohler A."/>
            <person name="Kuo A."/>
            <person name="Nagy L.G."/>
            <person name="Floudas D."/>
            <person name="Copeland A."/>
            <person name="Barry K.W."/>
            <person name="Cichocki N."/>
            <person name="Veneault-Fourrey C."/>
            <person name="LaButti K."/>
            <person name="Lindquist E.A."/>
            <person name="Lipzen A."/>
            <person name="Lundell T."/>
            <person name="Morin E."/>
            <person name="Murat C."/>
            <person name="Riley R."/>
            <person name="Ohm R."/>
            <person name="Sun H."/>
            <person name="Tunlid A."/>
            <person name="Henrissat B."/>
            <person name="Grigoriev I.V."/>
            <person name="Hibbett D.S."/>
            <person name="Martin F."/>
        </authorList>
    </citation>
    <scope>NUCLEOTIDE SEQUENCE [LARGE SCALE GENOMIC DNA]</scope>
    <source>
        <strain evidence="4">F 1598</strain>
    </source>
</reference>
<feature type="compositionally biased region" description="Polar residues" evidence="1">
    <location>
        <begin position="238"/>
        <end position="249"/>
    </location>
</feature>
<reference evidence="3 4" key="1">
    <citation type="submission" date="2014-04" db="EMBL/GenBank/DDBJ databases">
        <authorList>
            <consortium name="DOE Joint Genome Institute"/>
            <person name="Kuo A."/>
            <person name="Tarkka M."/>
            <person name="Buscot F."/>
            <person name="Kohler A."/>
            <person name="Nagy L.G."/>
            <person name="Floudas D."/>
            <person name="Copeland A."/>
            <person name="Barry K.W."/>
            <person name="Cichocki N."/>
            <person name="Veneault-Fourrey C."/>
            <person name="LaButti K."/>
            <person name="Lindquist E.A."/>
            <person name="Lipzen A."/>
            <person name="Lundell T."/>
            <person name="Morin E."/>
            <person name="Murat C."/>
            <person name="Sun H."/>
            <person name="Tunlid A."/>
            <person name="Henrissat B."/>
            <person name="Grigoriev I.V."/>
            <person name="Hibbett D.S."/>
            <person name="Martin F."/>
            <person name="Nordberg H.P."/>
            <person name="Cantor M.N."/>
            <person name="Hua S.X."/>
        </authorList>
    </citation>
    <scope>NUCLEOTIDE SEQUENCE [LARGE SCALE GENOMIC DNA]</scope>
    <source>
        <strain evidence="3 4">F 1598</strain>
    </source>
</reference>
<keyword evidence="4" id="KW-1185">Reference proteome</keyword>
<protein>
    <recommendedName>
        <fullName evidence="2">DUF7918 domain-containing protein</fullName>
    </recommendedName>
</protein>
<evidence type="ECO:0000259" key="2">
    <source>
        <dbReference type="Pfam" id="PF25534"/>
    </source>
</evidence>
<name>A0A0C3B2H4_PILCF</name>
<dbReference type="EMBL" id="KN833004">
    <property type="protein sequence ID" value="KIM80418.1"/>
    <property type="molecule type" value="Genomic_DNA"/>
</dbReference>
<proteinExistence type="predicted"/>
<dbReference type="PANTHER" id="PTHR36223">
    <property type="entry name" value="BETA-LACTAMASE-TYPE TRANSPEPTIDASE FOLD DOMAIN CONTAINING PROTEIN"/>
    <property type="match status" value="1"/>
</dbReference>
<evidence type="ECO:0000256" key="1">
    <source>
        <dbReference type="SAM" id="MobiDB-lite"/>
    </source>
</evidence>
<dbReference type="Pfam" id="PF25534">
    <property type="entry name" value="DUF7918"/>
    <property type="match status" value="1"/>
</dbReference>
<dbReference type="InParanoid" id="A0A0C3B2H4"/>
<accession>A0A0C3B2H4</accession>